<proteinExistence type="inferred from homology"/>
<evidence type="ECO:0000313" key="6">
    <source>
        <dbReference type="EMBL" id="UEM09492.1"/>
    </source>
</evidence>
<dbReference type="Proteomes" id="UP000664702">
    <property type="component" value="Chromosome"/>
</dbReference>
<dbReference type="AlphaFoldDB" id="A0A939S5K6"/>
<dbReference type="EMBL" id="JAGEMI010000001">
    <property type="protein sequence ID" value="MBO1865885.1"/>
    <property type="molecule type" value="Genomic_DNA"/>
</dbReference>
<dbReference type="PANTHER" id="PTHR47062:SF1">
    <property type="entry name" value="SMALL HEAT SHOCK PROTEIN IBPA"/>
    <property type="match status" value="1"/>
</dbReference>
<dbReference type="InterPro" id="IPR002068">
    <property type="entry name" value="A-crystallin/Hsp20_dom"/>
</dbReference>
<dbReference type="RefSeq" id="WP_208087478.1">
    <property type="nucleotide sequence ID" value="NZ_CP086136.1"/>
</dbReference>
<dbReference type="SUPFAM" id="SSF49764">
    <property type="entry name" value="HSP20-like chaperones"/>
    <property type="match status" value="1"/>
</dbReference>
<name>A0A939S5K6_9BRAD</name>
<gene>
    <name evidence="6" type="ORF">J4G43_032860</name>
    <name evidence="5" type="ORF">J4G43_34820</name>
</gene>
<reference evidence="5" key="1">
    <citation type="submission" date="2021-03" db="EMBL/GenBank/DDBJ databases">
        <title>Whole Genome Sequence of Bradyrhizobium sp. Strain 144S4.</title>
        <authorList>
            <person name="Bromfield E.S.P."/>
            <person name="Cloutier S."/>
        </authorList>
    </citation>
    <scope>NUCLEOTIDE SEQUENCE [LARGE SCALE GENOMIC DNA]</scope>
    <source>
        <strain evidence="5">144S4</strain>
    </source>
</reference>
<reference evidence="6 7" key="2">
    <citation type="journal article" date="2022" name="Int. J. Syst. Evol. Microbiol.">
        <title>Strains of Bradyrhizobium barranii sp. nov. associated with legumes native to Canada are symbionts of soybeans and belong to different subspecies (subsp. barranii subsp. nov. and subsp. apii subsp. nov.) and symbiovars (sv. glycinearum and sv. septentrionale).</title>
        <authorList>
            <person name="Bromfield E.S.P."/>
            <person name="Cloutier S."/>
            <person name="Wasai-Hara S."/>
            <person name="Minamisawa K."/>
        </authorList>
    </citation>
    <scope>NUCLEOTIDE SEQUENCE [LARGE SCALE GENOMIC DNA]</scope>
    <source>
        <strain evidence="6 7">144S4</strain>
    </source>
</reference>
<dbReference type="Pfam" id="PF00011">
    <property type="entry name" value="HSP20"/>
    <property type="match status" value="1"/>
</dbReference>
<protein>
    <submittedName>
        <fullName evidence="5">Hsp20 family protein</fullName>
    </submittedName>
</protein>
<comment type="similarity">
    <text evidence="2 3">Belongs to the small heat shock protein (HSP20) family.</text>
</comment>
<evidence type="ECO:0000313" key="7">
    <source>
        <dbReference type="Proteomes" id="UP000664702"/>
    </source>
</evidence>
<organism evidence="5">
    <name type="scientific">Bradyrhizobium barranii subsp. barranii</name>
    <dbReference type="NCBI Taxonomy" id="2823807"/>
    <lineage>
        <taxon>Bacteria</taxon>
        <taxon>Pseudomonadati</taxon>
        <taxon>Pseudomonadota</taxon>
        <taxon>Alphaproteobacteria</taxon>
        <taxon>Hyphomicrobiales</taxon>
        <taxon>Nitrobacteraceae</taxon>
        <taxon>Bradyrhizobium</taxon>
        <taxon>Bradyrhizobium barranii</taxon>
    </lineage>
</organism>
<evidence type="ECO:0000256" key="3">
    <source>
        <dbReference type="RuleBase" id="RU003616"/>
    </source>
</evidence>
<dbReference type="InterPro" id="IPR008978">
    <property type="entry name" value="HSP20-like_chaperone"/>
</dbReference>
<evidence type="ECO:0000256" key="2">
    <source>
        <dbReference type="PROSITE-ProRule" id="PRU00285"/>
    </source>
</evidence>
<dbReference type="KEGG" id="bban:J4G43_032860"/>
<dbReference type="Gene3D" id="2.60.40.790">
    <property type="match status" value="1"/>
</dbReference>
<sequence length="152" mass="17073">MRTYDFAPLWRSTIGFDRLFDLAETAQRASEDNYPPYNIERLAEDRYQISLAVAGFSPEDIAITAEQNVVTVEGSKSDKTERDFLYRGISHRNIKRQFSLAEYVQVKSAAFDNGLLTIELVREIPEAMKPRRISIGDASAGNVPKLEAKAAA</sequence>
<dbReference type="EMBL" id="CP086136">
    <property type="protein sequence ID" value="UEM09492.1"/>
    <property type="molecule type" value="Genomic_DNA"/>
</dbReference>
<dbReference type="PANTHER" id="PTHR47062">
    <property type="match status" value="1"/>
</dbReference>
<feature type="domain" description="SHSP" evidence="4">
    <location>
        <begin position="28"/>
        <end position="138"/>
    </location>
</feature>
<evidence type="ECO:0000256" key="1">
    <source>
        <dbReference type="ARBA" id="ARBA00023016"/>
    </source>
</evidence>
<evidence type="ECO:0000313" key="5">
    <source>
        <dbReference type="EMBL" id="MBO1865885.1"/>
    </source>
</evidence>
<dbReference type="CDD" id="cd06470">
    <property type="entry name" value="ACD_IbpA-B_like"/>
    <property type="match status" value="1"/>
</dbReference>
<dbReference type="InterPro" id="IPR037913">
    <property type="entry name" value="ACD_IbpA/B"/>
</dbReference>
<dbReference type="PROSITE" id="PS01031">
    <property type="entry name" value="SHSP"/>
    <property type="match status" value="1"/>
</dbReference>
<keyword evidence="1" id="KW-0346">Stress response</keyword>
<accession>A0A939S5K6</accession>
<evidence type="ECO:0000259" key="4">
    <source>
        <dbReference type="PROSITE" id="PS01031"/>
    </source>
</evidence>